<accession>A0A848IXJ0</accession>
<keyword evidence="2" id="KW-1185">Reference proteome</keyword>
<evidence type="ECO:0000313" key="1">
    <source>
        <dbReference type="EMBL" id="NMM49017.1"/>
    </source>
</evidence>
<dbReference type="AlphaFoldDB" id="A0A848IXJ0"/>
<dbReference type="RefSeq" id="WP_169681533.1">
    <property type="nucleotide sequence ID" value="NZ_JABBNU010000006.1"/>
</dbReference>
<evidence type="ECO:0000313" key="2">
    <source>
        <dbReference type="Proteomes" id="UP000559010"/>
    </source>
</evidence>
<organism evidence="1 2">
    <name type="scientific">Marinigracilibium pacificum</name>
    <dbReference type="NCBI Taxonomy" id="2729599"/>
    <lineage>
        <taxon>Bacteria</taxon>
        <taxon>Pseudomonadati</taxon>
        <taxon>Bacteroidota</taxon>
        <taxon>Cytophagia</taxon>
        <taxon>Cytophagales</taxon>
        <taxon>Flammeovirgaceae</taxon>
        <taxon>Marinigracilibium</taxon>
    </lineage>
</organism>
<gene>
    <name evidence="1" type="ORF">HH304_11455</name>
</gene>
<protein>
    <recommendedName>
        <fullName evidence="3">4-vinyl reductase 4VR domain-containing protein</fullName>
    </recommendedName>
</protein>
<comment type="caution">
    <text evidence="1">The sequence shown here is derived from an EMBL/GenBank/DDBJ whole genome shotgun (WGS) entry which is preliminary data.</text>
</comment>
<sequence length="402" mass="45929">MSDTFSQIIQDKRINEEQNISHLTEPVIVIDNAWFSVTEKLIESTGKQDEINKRLFYYASELSRNMFVKYFNDKEFSFSEKKFIISRYIKDSGLGNIDLSSISKTGGEVITTSLCKSTGDFMPFQNPYAMGVLCGALGAAYELGEEETFVSQKLSCKNTGDTYCLYNIELVAEENPFCYKSPEWGNFQIAQTTGHDNEFGIISETVISMPFYGDHNGEIHILNNKLTKTFSNYIALFPFLVAEVATQDLEGVPLNKKYVRQISDLFIHFFEHLYRSTEWKGLTDKLIHRNQDMADCLLAFINALGYGRIIRDSYKDNTELIVTIENNFESNSQIGSVKTENRTEDYLFTRGLLSGITRFIQSKKDQKKLFKLNGIGLKKFGSEVLHSRINGDDIDQIRVYAK</sequence>
<name>A0A848IXJ0_9BACT</name>
<evidence type="ECO:0008006" key="3">
    <source>
        <dbReference type="Google" id="ProtNLM"/>
    </source>
</evidence>
<proteinExistence type="predicted"/>
<dbReference type="EMBL" id="JABBNU010000006">
    <property type="protein sequence ID" value="NMM49017.1"/>
    <property type="molecule type" value="Genomic_DNA"/>
</dbReference>
<dbReference type="Proteomes" id="UP000559010">
    <property type="component" value="Unassembled WGS sequence"/>
</dbReference>
<reference evidence="1 2" key="1">
    <citation type="submission" date="2020-04" db="EMBL/GenBank/DDBJ databases">
        <title>Flammeovirgaceae bacterium KN852 isolated from deep sea.</title>
        <authorList>
            <person name="Zhang D.-C."/>
        </authorList>
    </citation>
    <scope>NUCLEOTIDE SEQUENCE [LARGE SCALE GENOMIC DNA]</scope>
    <source>
        <strain evidence="1 2">KN852</strain>
    </source>
</reference>